<evidence type="ECO:0000313" key="3">
    <source>
        <dbReference type="Proteomes" id="UP000725649"/>
    </source>
</evidence>
<feature type="transmembrane region" description="Helical" evidence="1">
    <location>
        <begin position="147"/>
        <end position="173"/>
    </location>
</feature>
<sequence>MDYFISKNNFPSIKTFLFFLGAGVLLCGGVFYVYPWVIGHAADLAFGHFSIPLFLARHPVVYGLVEGVTRLVYVFLSIASLDVFLLVFLYRVLDELVTKQGVVGGLLAVTGRALKPLLLGQLLLGGVLCLFLGWIPSFSSLTLLPVFFSASLSVCFFTACWVVSTLVFGTAFAVTEEGKAALLQTRKLLKTHWLFWSFFFLAVVSAGFLPAVVFLKMGVSGGIFLSVFYLIFGMFNQLLVWSVFLSWLFRNPEILAVD</sequence>
<organism evidence="2 3">
    <name type="scientific">Candidatus Avelusimicrobium gallicola</name>
    <dbReference type="NCBI Taxonomy" id="2562704"/>
    <lineage>
        <taxon>Bacteria</taxon>
        <taxon>Pseudomonadati</taxon>
        <taxon>Elusimicrobiota</taxon>
        <taxon>Elusimicrobia</taxon>
        <taxon>Elusimicrobiales</taxon>
        <taxon>Elusimicrobiaceae</taxon>
        <taxon>Candidatus Avelusimicrobium</taxon>
    </lineage>
</organism>
<feature type="transmembrane region" description="Helical" evidence="1">
    <location>
        <begin position="44"/>
        <end position="65"/>
    </location>
</feature>
<feature type="transmembrane region" description="Helical" evidence="1">
    <location>
        <begin position="193"/>
        <end position="215"/>
    </location>
</feature>
<feature type="transmembrane region" description="Helical" evidence="1">
    <location>
        <begin position="113"/>
        <end position="135"/>
    </location>
</feature>
<feature type="transmembrane region" description="Helical" evidence="1">
    <location>
        <begin position="16"/>
        <end position="38"/>
    </location>
</feature>
<feature type="transmembrane region" description="Helical" evidence="1">
    <location>
        <begin position="227"/>
        <end position="249"/>
    </location>
</feature>
<gene>
    <name evidence="2" type="ORF">E7027_05130</name>
</gene>
<keyword evidence="1" id="KW-0812">Transmembrane</keyword>
<evidence type="ECO:0000313" key="2">
    <source>
        <dbReference type="EMBL" id="MBE6421494.1"/>
    </source>
</evidence>
<dbReference type="EMBL" id="SUVG01000005">
    <property type="protein sequence ID" value="MBE6421494.1"/>
    <property type="molecule type" value="Genomic_DNA"/>
</dbReference>
<accession>A0A928HEF6</accession>
<comment type="caution">
    <text evidence="2">The sequence shown here is derived from an EMBL/GenBank/DDBJ whole genome shotgun (WGS) entry which is preliminary data.</text>
</comment>
<name>A0A928HEF6_9BACT</name>
<protein>
    <submittedName>
        <fullName evidence="2">Uncharacterized protein</fullName>
    </submittedName>
</protein>
<evidence type="ECO:0000256" key="1">
    <source>
        <dbReference type="SAM" id="Phobius"/>
    </source>
</evidence>
<keyword evidence="1" id="KW-1133">Transmembrane helix</keyword>
<dbReference type="Proteomes" id="UP000725649">
    <property type="component" value="Unassembled WGS sequence"/>
</dbReference>
<keyword evidence="1" id="KW-0472">Membrane</keyword>
<reference evidence="2" key="1">
    <citation type="submission" date="2019-04" db="EMBL/GenBank/DDBJ databases">
        <title>Evolution of Biomass-Degrading Anaerobic Consortia Revealed by Metagenomics.</title>
        <authorList>
            <person name="Peng X."/>
        </authorList>
    </citation>
    <scope>NUCLEOTIDE SEQUENCE</scope>
    <source>
        <strain evidence="2">SIG66</strain>
    </source>
</reference>
<dbReference type="AlphaFoldDB" id="A0A928HEF6"/>
<feature type="transmembrane region" description="Helical" evidence="1">
    <location>
        <begin position="72"/>
        <end position="93"/>
    </location>
</feature>
<proteinExistence type="predicted"/>